<reference evidence="1 2" key="1">
    <citation type="submission" date="2014-04" db="EMBL/GenBank/DDBJ databases">
        <authorList>
            <consortium name="DOE Joint Genome Institute"/>
            <person name="Kuo A."/>
            <person name="Ruytinx J."/>
            <person name="Rineau F."/>
            <person name="Colpaert J."/>
            <person name="Kohler A."/>
            <person name="Nagy L.G."/>
            <person name="Floudas D."/>
            <person name="Copeland A."/>
            <person name="Barry K.W."/>
            <person name="Cichocki N."/>
            <person name="Veneault-Fourrey C."/>
            <person name="LaButti K."/>
            <person name="Lindquist E.A."/>
            <person name="Lipzen A."/>
            <person name="Lundell T."/>
            <person name="Morin E."/>
            <person name="Murat C."/>
            <person name="Sun H."/>
            <person name="Tunlid A."/>
            <person name="Henrissat B."/>
            <person name="Grigoriev I.V."/>
            <person name="Hibbett D.S."/>
            <person name="Martin F."/>
            <person name="Nordberg H.P."/>
            <person name="Cantor M.N."/>
            <person name="Hua S.X."/>
        </authorList>
    </citation>
    <scope>NUCLEOTIDE SEQUENCE [LARGE SCALE GENOMIC DNA]</scope>
    <source>
        <strain evidence="1 2">UH-Slu-Lm8-n1</strain>
    </source>
</reference>
<dbReference type="EMBL" id="KN835137">
    <property type="protein sequence ID" value="KIK48531.1"/>
    <property type="molecule type" value="Genomic_DNA"/>
</dbReference>
<gene>
    <name evidence="1" type="ORF">CY34DRAFT_798021</name>
</gene>
<sequence>MNVSTSLQYLSSSTSQWLKLARLAHSILELYEVNYGYWASEASTVGRCIMCRNGGTMPRSLKGCLNTQECDIVLAGAKIDVTPSSGISDRCCNVMFWRDLADVVVDFLHKIQDAGTVWPLPYRYLDVLGLRGRTSKTKWVS</sequence>
<dbReference type="HOGENOM" id="CLU_1830075_0_0_1"/>
<feature type="non-terminal residue" evidence="1">
    <location>
        <position position="141"/>
    </location>
</feature>
<accession>A0A0D0B3D4</accession>
<protein>
    <submittedName>
        <fullName evidence="1">Uncharacterized protein</fullName>
    </submittedName>
</protein>
<organism evidence="1 2">
    <name type="scientific">Suillus luteus UH-Slu-Lm8-n1</name>
    <dbReference type="NCBI Taxonomy" id="930992"/>
    <lineage>
        <taxon>Eukaryota</taxon>
        <taxon>Fungi</taxon>
        <taxon>Dikarya</taxon>
        <taxon>Basidiomycota</taxon>
        <taxon>Agaricomycotina</taxon>
        <taxon>Agaricomycetes</taxon>
        <taxon>Agaricomycetidae</taxon>
        <taxon>Boletales</taxon>
        <taxon>Suillineae</taxon>
        <taxon>Suillaceae</taxon>
        <taxon>Suillus</taxon>
    </lineage>
</organism>
<dbReference type="AlphaFoldDB" id="A0A0D0B3D4"/>
<dbReference type="InParanoid" id="A0A0D0B3D4"/>
<keyword evidence="2" id="KW-1185">Reference proteome</keyword>
<name>A0A0D0B3D4_9AGAM</name>
<evidence type="ECO:0000313" key="2">
    <source>
        <dbReference type="Proteomes" id="UP000054485"/>
    </source>
</evidence>
<evidence type="ECO:0000313" key="1">
    <source>
        <dbReference type="EMBL" id="KIK48531.1"/>
    </source>
</evidence>
<reference evidence="2" key="2">
    <citation type="submission" date="2015-01" db="EMBL/GenBank/DDBJ databases">
        <title>Evolutionary Origins and Diversification of the Mycorrhizal Mutualists.</title>
        <authorList>
            <consortium name="DOE Joint Genome Institute"/>
            <consortium name="Mycorrhizal Genomics Consortium"/>
            <person name="Kohler A."/>
            <person name="Kuo A."/>
            <person name="Nagy L.G."/>
            <person name="Floudas D."/>
            <person name="Copeland A."/>
            <person name="Barry K.W."/>
            <person name="Cichocki N."/>
            <person name="Veneault-Fourrey C."/>
            <person name="LaButti K."/>
            <person name="Lindquist E.A."/>
            <person name="Lipzen A."/>
            <person name="Lundell T."/>
            <person name="Morin E."/>
            <person name="Murat C."/>
            <person name="Riley R."/>
            <person name="Ohm R."/>
            <person name="Sun H."/>
            <person name="Tunlid A."/>
            <person name="Henrissat B."/>
            <person name="Grigoriev I.V."/>
            <person name="Hibbett D.S."/>
            <person name="Martin F."/>
        </authorList>
    </citation>
    <scope>NUCLEOTIDE SEQUENCE [LARGE SCALE GENOMIC DNA]</scope>
    <source>
        <strain evidence="2">UH-Slu-Lm8-n1</strain>
    </source>
</reference>
<dbReference type="Proteomes" id="UP000054485">
    <property type="component" value="Unassembled WGS sequence"/>
</dbReference>
<proteinExistence type="predicted"/>